<dbReference type="AlphaFoldDB" id="A0A6A6MNQ6"/>
<dbReference type="PANTHER" id="PTHR11937">
    <property type="entry name" value="ACTIN"/>
    <property type="match status" value="1"/>
</dbReference>
<dbReference type="EMBL" id="JAAGAX010000005">
    <property type="protein sequence ID" value="KAF2313953.1"/>
    <property type="molecule type" value="Genomic_DNA"/>
</dbReference>
<dbReference type="InterPro" id="IPR004000">
    <property type="entry name" value="Actin"/>
</dbReference>
<dbReference type="Proteomes" id="UP000467840">
    <property type="component" value="Chromosome 15"/>
</dbReference>
<dbReference type="Gene3D" id="3.30.420.40">
    <property type="match status" value="2"/>
</dbReference>
<dbReference type="InterPro" id="IPR043129">
    <property type="entry name" value="ATPase_NBD"/>
</dbReference>
<protein>
    <submittedName>
        <fullName evidence="1">Uncharacterized protein</fullName>
    </submittedName>
</protein>
<sequence length="391" mass="44260">MISQEDLAAVFGNGLSTACVVKIGAQVTSVICVKDGVALTNTEKTSPFGGEEELLLQKLEKYEKSFQEKIDKVVEAIQVGKENVAVFNNEDPLLENSSEEQDVFDETSNKKDKCIEMEQHQDFFSFYLSSAIEEYEEEKDKDGDDRKLELTMENAQAKSEIFAAQTFGDVPENKKDKEATKNVVMFMLSPATFSQFYEAFQLKHMMEVNIWFHDYEDMLEDTWHIEYPRRPEISDCLFPGIYVGLSMRDSYPVFPSKPKTEETVGLAEAITSSILSTGHIDLKRKLFCSIQLINGMALTPGLSPAVEKRVLHEIPSNEAIDTVERIIGSASRTKQTLVSWKGGAILGILDFGRDAWIQREDWIRNGIHIGRGRKYKDSYHLQAQAKCYINS</sequence>
<evidence type="ECO:0000313" key="2">
    <source>
        <dbReference type="Proteomes" id="UP000467840"/>
    </source>
</evidence>
<organism evidence="1 2">
    <name type="scientific">Hevea brasiliensis</name>
    <name type="common">Para rubber tree</name>
    <name type="synonym">Siphonia brasiliensis</name>
    <dbReference type="NCBI Taxonomy" id="3981"/>
    <lineage>
        <taxon>Eukaryota</taxon>
        <taxon>Viridiplantae</taxon>
        <taxon>Streptophyta</taxon>
        <taxon>Embryophyta</taxon>
        <taxon>Tracheophyta</taxon>
        <taxon>Spermatophyta</taxon>
        <taxon>Magnoliopsida</taxon>
        <taxon>eudicotyledons</taxon>
        <taxon>Gunneridae</taxon>
        <taxon>Pentapetalae</taxon>
        <taxon>rosids</taxon>
        <taxon>fabids</taxon>
        <taxon>Malpighiales</taxon>
        <taxon>Euphorbiaceae</taxon>
        <taxon>Crotonoideae</taxon>
        <taxon>Micrandreae</taxon>
        <taxon>Hevea</taxon>
    </lineage>
</organism>
<accession>A0A6A6MNQ6</accession>
<evidence type="ECO:0000313" key="1">
    <source>
        <dbReference type="EMBL" id="KAF2313953.1"/>
    </source>
</evidence>
<name>A0A6A6MNQ6_HEVBR</name>
<reference evidence="1 2" key="1">
    <citation type="journal article" date="2020" name="Mol. Plant">
        <title>The Chromosome-Based Rubber Tree Genome Provides New Insights into Spurge Genome Evolution and Rubber Biosynthesis.</title>
        <authorList>
            <person name="Liu J."/>
            <person name="Shi C."/>
            <person name="Shi C.C."/>
            <person name="Li W."/>
            <person name="Zhang Q.J."/>
            <person name="Zhang Y."/>
            <person name="Li K."/>
            <person name="Lu H.F."/>
            <person name="Shi C."/>
            <person name="Zhu S.T."/>
            <person name="Xiao Z.Y."/>
            <person name="Nan H."/>
            <person name="Yue Y."/>
            <person name="Zhu X.G."/>
            <person name="Wu Y."/>
            <person name="Hong X.N."/>
            <person name="Fan G.Y."/>
            <person name="Tong Y."/>
            <person name="Zhang D."/>
            <person name="Mao C.L."/>
            <person name="Liu Y.L."/>
            <person name="Hao S.J."/>
            <person name="Liu W.Q."/>
            <person name="Lv M.Q."/>
            <person name="Zhang H.B."/>
            <person name="Liu Y."/>
            <person name="Hu-Tang G.R."/>
            <person name="Wang J.P."/>
            <person name="Wang J.H."/>
            <person name="Sun Y.H."/>
            <person name="Ni S.B."/>
            <person name="Chen W.B."/>
            <person name="Zhang X.C."/>
            <person name="Jiao Y.N."/>
            <person name="Eichler E.E."/>
            <person name="Li G.H."/>
            <person name="Liu X."/>
            <person name="Gao L.Z."/>
        </authorList>
    </citation>
    <scope>NUCLEOTIDE SEQUENCE [LARGE SCALE GENOMIC DNA]</scope>
    <source>
        <strain evidence="2">cv. GT1</strain>
        <tissue evidence="1">Leaf</tissue>
    </source>
</reference>
<dbReference type="Gene3D" id="3.30.420.580">
    <property type="match status" value="1"/>
</dbReference>
<keyword evidence="2" id="KW-1185">Reference proteome</keyword>
<dbReference type="FunFam" id="3.30.420.40:FF:000286">
    <property type="entry name" value="Actin-related protein 8"/>
    <property type="match status" value="1"/>
</dbReference>
<dbReference type="Pfam" id="PF00022">
    <property type="entry name" value="Actin"/>
    <property type="match status" value="1"/>
</dbReference>
<gene>
    <name evidence="1" type="ORF">GH714_020848</name>
</gene>
<proteinExistence type="predicted"/>
<comment type="caution">
    <text evidence="1">The sequence shown here is derived from an EMBL/GenBank/DDBJ whole genome shotgun (WGS) entry which is preliminary data.</text>
</comment>
<dbReference type="SUPFAM" id="SSF53067">
    <property type="entry name" value="Actin-like ATPase domain"/>
    <property type="match status" value="1"/>
</dbReference>